<evidence type="ECO:0000313" key="2">
    <source>
        <dbReference type="EMBL" id="KFM63808.1"/>
    </source>
</evidence>
<gene>
    <name evidence="2" type="ORF">X975_10120</name>
</gene>
<keyword evidence="1" id="KW-0812">Transmembrane</keyword>
<keyword evidence="3" id="KW-1185">Reference proteome</keyword>
<proteinExistence type="predicted"/>
<dbReference type="Proteomes" id="UP000054359">
    <property type="component" value="Unassembled WGS sequence"/>
</dbReference>
<name>A0A087TFB9_STEMI</name>
<feature type="transmembrane region" description="Helical" evidence="1">
    <location>
        <begin position="27"/>
        <end position="44"/>
    </location>
</feature>
<keyword evidence="1" id="KW-0472">Membrane</keyword>
<evidence type="ECO:0000256" key="1">
    <source>
        <dbReference type="SAM" id="Phobius"/>
    </source>
</evidence>
<keyword evidence="1" id="KW-1133">Transmembrane helix</keyword>
<dbReference type="EMBL" id="KK114967">
    <property type="protein sequence ID" value="KFM63808.1"/>
    <property type="molecule type" value="Genomic_DNA"/>
</dbReference>
<reference evidence="2 3" key="1">
    <citation type="submission" date="2013-11" db="EMBL/GenBank/DDBJ databases">
        <title>Genome sequencing of Stegodyphus mimosarum.</title>
        <authorList>
            <person name="Bechsgaard J."/>
        </authorList>
    </citation>
    <scope>NUCLEOTIDE SEQUENCE [LARGE SCALE GENOMIC DNA]</scope>
</reference>
<accession>A0A087TFB9</accession>
<evidence type="ECO:0000313" key="3">
    <source>
        <dbReference type="Proteomes" id="UP000054359"/>
    </source>
</evidence>
<feature type="non-terminal residue" evidence="2">
    <location>
        <position position="82"/>
    </location>
</feature>
<sequence length="82" mass="9802">MELSLLCSLSSMIPCHCHMPDYTDFKAVLSICTDRIFSIWLIFLKAKLKNRKMKLLIVNVKCLMMKIMRKRKKMMKKSYVRK</sequence>
<dbReference type="AlphaFoldDB" id="A0A087TFB9"/>
<organism evidence="2 3">
    <name type="scientific">Stegodyphus mimosarum</name>
    <name type="common">African social velvet spider</name>
    <dbReference type="NCBI Taxonomy" id="407821"/>
    <lineage>
        <taxon>Eukaryota</taxon>
        <taxon>Metazoa</taxon>
        <taxon>Ecdysozoa</taxon>
        <taxon>Arthropoda</taxon>
        <taxon>Chelicerata</taxon>
        <taxon>Arachnida</taxon>
        <taxon>Araneae</taxon>
        <taxon>Araneomorphae</taxon>
        <taxon>Entelegynae</taxon>
        <taxon>Eresoidea</taxon>
        <taxon>Eresidae</taxon>
        <taxon>Stegodyphus</taxon>
    </lineage>
</organism>
<protein>
    <submittedName>
        <fullName evidence="2">Uncharacterized protein</fullName>
    </submittedName>
</protein>